<feature type="region of interest" description="Disordered" evidence="1">
    <location>
        <begin position="45"/>
        <end position="68"/>
    </location>
</feature>
<dbReference type="SUPFAM" id="SSF50969">
    <property type="entry name" value="YVTN repeat-like/Quinoprotein amine dehydrogenase"/>
    <property type="match status" value="1"/>
</dbReference>
<feature type="domain" description="Golvesin/Xly CBD-like" evidence="2">
    <location>
        <begin position="917"/>
        <end position="987"/>
    </location>
</feature>
<evidence type="ECO:0000256" key="1">
    <source>
        <dbReference type="SAM" id="MobiDB-lite"/>
    </source>
</evidence>
<dbReference type="InterPro" id="IPR006311">
    <property type="entry name" value="TAT_signal"/>
</dbReference>
<protein>
    <recommendedName>
        <fullName evidence="2">Golvesin/Xly CBD-like domain-containing protein</fullName>
    </recommendedName>
</protein>
<comment type="caution">
    <text evidence="3">The sequence shown here is derived from an EMBL/GenBank/DDBJ whole genome shotgun (WGS) entry which is preliminary data.</text>
</comment>
<proteinExistence type="predicted"/>
<dbReference type="EMBL" id="JRZE01000003">
    <property type="protein sequence ID" value="KHF44089.1"/>
    <property type="molecule type" value="Genomic_DNA"/>
</dbReference>
<dbReference type="RefSeq" id="WP_231562771.1">
    <property type="nucleotide sequence ID" value="NZ_FOWS01000004.1"/>
</dbReference>
<organism evidence="3 4">
    <name type="scientific">Saccharomonospora viridis</name>
    <dbReference type="NCBI Taxonomy" id="1852"/>
    <lineage>
        <taxon>Bacteria</taxon>
        <taxon>Bacillati</taxon>
        <taxon>Actinomycetota</taxon>
        <taxon>Actinomycetes</taxon>
        <taxon>Pseudonocardiales</taxon>
        <taxon>Pseudonocardiaceae</taxon>
        <taxon>Saccharomonospora</taxon>
    </lineage>
</organism>
<dbReference type="Proteomes" id="UP000030848">
    <property type="component" value="Unassembled WGS sequence"/>
</dbReference>
<accession>A0A837D8B2</accession>
<gene>
    <name evidence="3" type="ORF">MINT15_09710</name>
</gene>
<dbReference type="Pfam" id="PF25275">
    <property type="entry name" value="Golvesin_C"/>
    <property type="match status" value="1"/>
</dbReference>
<feature type="region of interest" description="Disordered" evidence="1">
    <location>
        <begin position="1"/>
        <end position="23"/>
    </location>
</feature>
<evidence type="ECO:0000259" key="2">
    <source>
        <dbReference type="Pfam" id="PF25275"/>
    </source>
</evidence>
<dbReference type="InterPro" id="IPR023346">
    <property type="entry name" value="Lysozyme-like_dom_sf"/>
</dbReference>
<dbReference type="PROSITE" id="PS51318">
    <property type="entry name" value="TAT"/>
    <property type="match status" value="1"/>
</dbReference>
<sequence>MRNRTHKVPPLAASAGNGRTGRRRGLRAAVLAVAMTMLATGLQLPAQAQQQPDPEKDLPAGEPAPTTTLAVEEKKRTEVLGEGWEDSTDRAWLTTGDADGFHLLVADAAEGYRWTRLATLSEPGLPADRWIGNACVTGSGKRAVVVYAPRTFTNKAELALRGGFTAVIDLTDGTVTKLPVQTSLAYYNPACGEGEQVILTQEGDEDLGRTRLLELNAATGKVGDKIEVDGQLTSAVPTEDGIVAADSGGLVRVDKDGTRRILAPAKGVPFKVAADSDGGVVFMERHNGESVRVRRATTKPVKGTSRAAEVKTLAIGGLTEVDVTSGKGGRVFVTGKTAPVAASAKSLPDSVTITELPKGSRLSMQGTLAVTSVLEGKPTADASTATDMGAPRPLTISAVVPRTEQKTTFSLTASELEAEYGEQGPTAGRELSPAINAPSTRMKAAGDPHNPADFDERYCSVPRADPRNQAMQPKPRQVEWAVDQAVRGVLNVQRPANWKNLGMPAYTPQGLFPPIALDGGGYVPAQVMLGVAAQESNLWQAARYAVPGVTSNPLIGNYFGLNIYNSDPSDDWTINWADADCGYGVTQVTDGMRLAGKEKPGETALPYQTQRAVALDFAANIAAGVRILQSKWNETRAAGLIINNGNPAKIENWFFAVWAYNSGFYPNRNDGSPWGVGWLNNPVNPRYPANRDPFLEFTYEDAARPQNWPYPEKVMGWAGHPVEVLEAPGELVAGFRPAWWNGDAITGPLNRQRVKPPVDLFCDSSNQCFPGEEFVPNDPDVIGEPAGPCAHKNSSGYYDLRCWYHEPATWKEDCDYSCGNELLRFDPGYEYQEDATSYPPRCTLDGLPSNAKIIDDVPDDVPSIRPNCGRPWTNAGTFQFTFKEDEHGNYPGKIDIHQIGGGFGGHFWFTHTRTAEAEGGKLEVNATWKLNEPHTGPMSILVALPDHGAHTNLAKYVVKTAQGERTRIVRQPGEGNRWVPIGTFMFDGIPEVTLSSVTPDGTGRHDIAFDAMAFVPVNGKYHEESVEAVALFDEDQNIDTAAPESWLGGPLANRQALYDWAMEKSEDILSMPWCDSMVGDCLRPRIADAVREWRKEVQEAGTDPVDHPDGKSIARWIGFANSYLDRPTSDRRPASFDDDARYKIRTKITVSFVTDDNDKIIPGSEWAVYEHRTADTYLPGFVLDLFRSVVEEYGSWGISEPDLSYRLQDLNVHNGAWTSANPMRDGILPGRAYATAGKAPVVTNYAGEPVDSGGDCVAVLTVAGGSIGYRPMLGAEGPSEAMAEFSQSLKDDDRIARPVADLVEDIRQMFFADGLIPGMGASIFKSAPPIWQELNLRLCADGSVRKVSGRPILRASWMPDHYLYHNDRAMDLEGNYSGSSEPVMTGDFHNFSKTPFHLDTPYNQCGPTSGRNGNPWNIAPLSSPGVNPDQARFCLDPNLPSDPSHSSP</sequence>
<dbReference type="InterPro" id="IPR011044">
    <property type="entry name" value="Quino_amine_DH_bsu"/>
</dbReference>
<evidence type="ECO:0000313" key="4">
    <source>
        <dbReference type="Proteomes" id="UP000030848"/>
    </source>
</evidence>
<dbReference type="InterPro" id="IPR033803">
    <property type="entry name" value="CBD-like_Golvesin-Xly"/>
</dbReference>
<evidence type="ECO:0000313" key="3">
    <source>
        <dbReference type="EMBL" id="KHF44089.1"/>
    </source>
</evidence>
<name>A0A837D8B2_9PSEU</name>
<reference evidence="3 4" key="1">
    <citation type="submission" date="2014-10" db="EMBL/GenBank/DDBJ databases">
        <title>Genome sequence of Micropolyspora internatus JCM3315.</title>
        <authorList>
            <person name="Shin S.-K."/>
            <person name="Yi H."/>
        </authorList>
    </citation>
    <scope>NUCLEOTIDE SEQUENCE [LARGE SCALE GENOMIC DNA]</scope>
    <source>
        <strain evidence="3 4">JCM 3315</strain>
    </source>
</reference>
<dbReference type="SUPFAM" id="SSF53955">
    <property type="entry name" value="Lysozyme-like"/>
    <property type="match status" value="1"/>
</dbReference>